<evidence type="ECO:0000313" key="3">
    <source>
        <dbReference type="Proteomes" id="UP000027601"/>
    </source>
</evidence>
<name>A0A069DB08_9BACE</name>
<comment type="caution">
    <text evidence="2">The sequence shown here is derived from an EMBL/GenBank/DDBJ whole genome shotgun (WGS) entry which is preliminary data.</text>
</comment>
<dbReference type="EMBL" id="BAJS01000021">
    <property type="protein sequence ID" value="GAK37454.1"/>
    <property type="molecule type" value="Genomic_DNA"/>
</dbReference>
<gene>
    <name evidence="2" type="ORF">JCM15093_2705</name>
</gene>
<dbReference type="Proteomes" id="UP000027601">
    <property type="component" value="Unassembled WGS sequence"/>
</dbReference>
<keyword evidence="3" id="KW-1185">Reference proteome</keyword>
<dbReference type="AlphaFoldDB" id="A0A069DB08"/>
<dbReference type="STRING" id="1121097.GCA_000428125_02339"/>
<evidence type="ECO:0000256" key="1">
    <source>
        <dbReference type="SAM" id="Phobius"/>
    </source>
</evidence>
<organism evidence="2 3">
    <name type="scientific">Bacteroides graminisolvens DSM 19988 = JCM 15093</name>
    <dbReference type="NCBI Taxonomy" id="1121097"/>
    <lineage>
        <taxon>Bacteria</taxon>
        <taxon>Pseudomonadati</taxon>
        <taxon>Bacteroidota</taxon>
        <taxon>Bacteroidia</taxon>
        <taxon>Bacteroidales</taxon>
        <taxon>Bacteroidaceae</taxon>
        <taxon>Bacteroides</taxon>
    </lineage>
</organism>
<protein>
    <submittedName>
        <fullName evidence="2">Uncharacterized protein</fullName>
    </submittedName>
</protein>
<proteinExistence type="predicted"/>
<keyword evidence="1" id="KW-0812">Transmembrane</keyword>
<accession>A0A069DB08</accession>
<evidence type="ECO:0000313" key="2">
    <source>
        <dbReference type="EMBL" id="GAK37454.1"/>
    </source>
</evidence>
<feature type="transmembrane region" description="Helical" evidence="1">
    <location>
        <begin position="20"/>
        <end position="40"/>
    </location>
</feature>
<keyword evidence="1" id="KW-1133">Transmembrane helix</keyword>
<keyword evidence="1" id="KW-0472">Membrane</keyword>
<sequence length="57" mass="6800">MTQSIVTREVERKLSWWQKLFIWTGCIAWIVGIVALVVWVNKRTNWIGILFNLIKKL</sequence>
<reference evidence="2 3" key="1">
    <citation type="journal article" date="2015" name="Microbes Environ.">
        <title>Distribution and evolution of nitrogen fixation genes in the phylum bacteroidetes.</title>
        <authorList>
            <person name="Inoue J."/>
            <person name="Oshima K."/>
            <person name="Suda W."/>
            <person name="Sakamoto M."/>
            <person name="Iino T."/>
            <person name="Noda S."/>
            <person name="Hongoh Y."/>
            <person name="Hattori M."/>
            <person name="Ohkuma M."/>
        </authorList>
    </citation>
    <scope>NUCLEOTIDE SEQUENCE [LARGE SCALE GENOMIC DNA]</scope>
    <source>
        <strain evidence="2 3">JCM 15093</strain>
    </source>
</reference>